<dbReference type="EMBL" id="AJWJ01000596">
    <property type="protein sequence ID" value="KAF2069781.1"/>
    <property type="molecule type" value="Genomic_DNA"/>
</dbReference>
<keyword evidence="7" id="KW-1185">Reference proteome</keyword>
<feature type="domain" description="SHSP" evidence="5">
    <location>
        <begin position="27"/>
        <end position="183"/>
    </location>
</feature>
<gene>
    <name evidence="6" type="ORF">CYY_008904</name>
</gene>
<evidence type="ECO:0000259" key="5">
    <source>
        <dbReference type="PROSITE" id="PS01031"/>
    </source>
</evidence>
<accession>A0A8J4UPV5</accession>
<evidence type="ECO:0000313" key="6">
    <source>
        <dbReference type="EMBL" id="KAF2069781.1"/>
    </source>
</evidence>
<comment type="caution">
    <text evidence="6">The sequence shown here is derived from an EMBL/GenBank/DDBJ whole genome shotgun (WGS) entry which is preliminary data.</text>
</comment>
<dbReference type="Gene3D" id="2.60.40.790">
    <property type="match status" value="1"/>
</dbReference>
<dbReference type="PROSITE" id="PS01031">
    <property type="entry name" value="SHSP"/>
    <property type="match status" value="1"/>
</dbReference>
<proteinExistence type="inferred from homology"/>
<dbReference type="CDD" id="cd06464">
    <property type="entry name" value="ACD_sHsps-like"/>
    <property type="match status" value="1"/>
</dbReference>
<reference evidence="6" key="1">
    <citation type="submission" date="2020-01" db="EMBL/GenBank/DDBJ databases">
        <title>Development of genomics and gene disruption for Polysphondylium violaceum indicates a role for the polyketide synthase stlB in stalk morphogenesis.</title>
        <authorList>
            <person name="Narita B."/>
            <person name="Kawabe Y."/>
            <person name="Kin K."/>
            <person name="Saito T."/>
            <person name="Gibbs R."/>
            <person name="Kuspa A."/>
            <person name="Muzny D."/>
            <person name="Queller D."/>
            <person name="Richards S."/>
            <person name="Strassman J."/>
            <person name="Sucgang R."/>
            <person name="Worley K."/>
            <person name="Schaap P."/>
        </authorList>
    </citation>
    <scope>NUCLEOTIDE SEQUENCE</scope>
    <source>
        <strain evidence="6">QSvi11</strain>
    </source>
</reference>
<evidence type="ECO:0000256" key="1">
    <source>
        <dbReference type="ARBA" id="ARBA00023016"/>
    </source>
</evidence>
<keyword evidence="1" id="KW-0346">Stress response</keyword>
<dbReference type="InterPro" id="IPR002068">
    <property type="entry name" value="A-crystallin/Hsp20_dom"/>
</dbReference>
<dbReference type="OrthoDB" id="5511210at2759"/>
<evidence type="ECO:0000256" key="2">
    <source>
        <dbReference type="PROSITE-ProRule" id="PRU00285"/>
    </source>
</evidence>
<dbReference type="PANTHER" id="PTHR11527">
    <property type="entry name" value="HEAT-SHOCK PROTEIN 20 FAMILY MEMBER"/>
    <property type="match status" value="1"/>
</dbReference>
<dbReference type="Proteomes" id="UP000695562">
    <property type="component" value="Unassembled WGS sequence"/>
</dbReference>
<feature type="region of interest" description="Disordered" evidence="4">
    <location>
        <begin position="99"/>
        <end position="122"/>
    </location>
</feature>
<sequence length="183" mass="21077">MELLKQLQQQQSSNCGNGNQQYCKRKQQLQTYSTPLNVIETKENVIVEAELVGVPKENISIEIKDNQLVITAEKKQSRYGDQQEQSLKVQELEQDKASIEEYDENNSNENREKELNNNSKEDDESEIIYHCVERKYGIFKRVLDLSRLHSLDISNIKASHNNGLLTITIPKDTRLGSLTINIQ</sequence>
<evidence type="ECO:0000256" key="4">
    <source>
        <dbReference type="SAM" id="MobiDB-lite"/>
    </source>
</evidence>
<organism evidence="6 7">
    <name type="scientific">Polysphondylium violaceum</name>
    <dbReference type="NCBI Taxonomy" id="133409"/>
    <lineage>
        <taxon>Eukaryota</taxon>
        <taxon>Amoebozoa</taxon>
        <taxon>Evosea</taxon>
        <taxon>Eumycetozoa</taxon>
        <taxon>Dictyostelia</taxon>
        <taxon>Dictyosteliales</taxon>
        <taxon>Dictyosteliaceae</taxon>
        <taxon>Polysphondylium</taxon>
    </lineage>
</organism>
<name>A0A8J4UPV5_9MYCE</name>
<dbReference type="Pfam" id="PF00011">
    <property type="entry name" value="HSP20"/>
    <property type="match status" value="1"/>
</dbReference>
<dbReference type="InterPro" id="IPR031107">
    <property type="entry name" value="Small_HSP"/>
</dbReference>
<comment type="similarity">
    <text evidence="2 3">Belongs to the small heat shock protein (HSP20) family.</text>
</comment>
<evidence type="ECO:0000313" key="7">
    <source>
        <dbReference type="Proteomes" id="UP000695562"/>
    </source>
</evidence>
<dbReference type="SUPFAM" id="SSF49764">
    <property type="entry name" value="HSP20-like chaperones"/>
    <property type="match status" value="1"/>
</dbReference>
<evidence type="ECO:0000256" key="3">
    <source>
        <dbReference type="RuleBase" id="RU003616"/>
    </source>
</evidence>
<dbReference type="AlphaFoldDB" id="A0A8J4UPV5"/>
<dbReference type="InterPro" id="IPR008978">
    <property type="entry name" value="HSP20-like_chaperone"/>
</dbReference>
<protein>
    <recommendedName>
        <fullName evidence="5">SHSP domain-containing protein</fullName>
    </recommendedName>
</protein>